<proteinExistence type="predicted"/>
<dbReference type="RefSeq" id="WP_129891235.1">
    <property type="nucleotide sequence ID" value="NZ_CP035758.1"/>
</dbReference>
<dbReference type="InterPro" id="IPR029058">
    <property type="entry name" value="AB_hydrolase_fold"/>
</dbReference>
<dbReference type="InterPro" id="IPR000073">
    <property type="entry name" value="AB_hydrolase_1"/>
</dbReference>
<dbReference type="EMBL" id="CP035758">
    <property type="protein sequence ID" value="QBD80169.1"/>
    <property type="molecule type" value="Genomic_DNA"/>
</dbReference>
<feature type="domain" description="AB hydrolase-1" evidence="1">
    <location>
        <begin position="55"/>
        <end position="293"/>
    </location>
</feature>
<evidence type="ECO:0000313" key="3">
    <source>
        <dbReference type="Proteomes" id="UP000290365"/>
    </source>
</evidence>
<organism evidence="2 3">
    <name type="scientific">Ktedonosporobacter rubrisoli</name>
    <dbReference type="NCBI Taxonomy" id="2509675"/>
    <lineage>
        <taxon>Bacteria</taxon>
        <taxon>Bacillati</taxon>
        <taxon>Chloroflexota</taxon>
        <taxon>Ktedonobacteria</taxon>
        <taxon>Ktedonobacterales</taxon>
        <taxon>Ktedonosporobacteraceae</taxon>
        <taxon>Ktedonosporobacter</taxon>
    </lineage>
</organism>
<dbReference type="Pfam" id="PF00561">
    <property type="entry name" value="Abhydrolase_1"/>
    <property type="match status" value="1"/>
</dbReference>
<dbReference type="OrthoDB" id="9773293at2"/>
<dbReference type="AlphaFoldDB" id="A0A4P6JWS7"/>
<keyword evidence="3" id="KW-1185">Reference proteome</keyword>
<evidence type="ECO:0000313" key="2">
    <source>
        <dbReference type="EMBL" id="QBD80169.1"/>
    </source>
</evidence>
<dbReference type="PANTHER" id="PTHR43329">
    <property type="entry name" value="EPOXIDE HYDROLASE"/>
    <property type="match status" value="1"/>
</dbReference>
<sequence>MQQNTLPSRPDKAIFPGAGSTVQSAAQSMLDGFTSHVQKAGAINMHYVEGGSGKIVLLLHGWPATWRVWRKVMPELAKHYHVVAIDLPGLGDSEPSQAGYDKASIAQLIHTLLHASWPQRIYLVGHDIGAAVAYAYARQFPEDVEKLVVMDDPLPGLKDWDTVREKWPRWHFAFHSLPNLPEQLVSGKEYIYLSWFYHNAYQKAAISEEDISLYVAKYANPSSLHAGFEYYRAFERDALDNASNKPLLKMPILAIGGEHSAWKSILYEQLQDHASSLQGAVVPACGHFIPEEQPEWVIEQLLQFFALSHT</sequence>
<reference evidence="2 3" key="1">
    <citation type="submission" date="2019-01" db="EMBL/GenBank/DDBJ databases">
        <title>Ktedonosporobacter rubrisoli SCAWS-G2.</title>
        <authorList>
            <person name="Huang Y."/>
            <person name="Yan B."/>
        </authorList>
    </citation>
    <scope>NUCLEOTIDE SEQUENCE [LARGE SCALE GENOMIC DNA]</scope>
    <source>
        <strain evidence="2 3">SCAWS-G2</strain>
    </source>
</reference>
<dbReference type="SUPFAM" id="SSF53474">
    <property type="entry name" value="alpha/beta-Hydrolases"/>
    <property type="match status" value="1"/>
</dbReference>
<dbReference type="PRINTS" id="PR00111">
    <property type="entry name" value="ABHYDROLASE"/>
</dbReference>
<dbReference type="Proteomes" id="UP000290365">
    <property type="component" value="Chromosome"/>
</dbReference>
<dbReference type="Gene3D" id="3.40.50.1820">
    <property type="entry name" value="alpha/beta hydrolase"/>
    <property type="match status" value="1"/>
</dbReference>
<gene>
    <name evidence="2" type="ORF">EPA93_31005</name>
</gene>
<dbReference type="GO" id="GO:0016787">
    <property type="term" value="F:hydrolase activity"/>
    <property type="evidence" value="ECO:0007669"/>
    <property type="project" value="UniProtKB-KW"/>
</dbReference>
<dbReference type="KEGG" id="kbs:EPA93_31005"/>
<accession>A0A4P6JWS7</accession>
<keyword evidence="2" id="KW-0378">Hydrolase</keyword>
<evidence type="ECO:0000259" key="1">
    <source>
        <dbReference type="Pfam" id="PF00561"/>
    </source>
</evidence>
<protein>
    <submittedName>
        <fullName evidence="2">Alpha/beta hydrolase</fullName>
    </submittedName>
</protein>
<name>A0A4P6JWS7_KTERU</name>